<dbReference type="Gene3D" id="1.10.40.60">
    <property type="entry name" value="EpsJ-like"/>
    <property type="match status" value="1"/>
</dbReference>
<feature type="domain" description="T2SS protein K first SAM-like" evidence="11">
    <location>
        <begin position="116"/>
        <end position="202"/>
    </location>
</feature>
<evidence type="ECO:0000256" key="4">
    <source>
        <dbReference type="ARBA" id="ARBA00022475"/>
    </source>
</evidence>
<accession>A0A7V6CE57</accession>
<keyword evidence="6 10" id="KW-0812">Transmembrane</keyword>
<protein>
    <recommendedName>
        <fullName evidence="11">T2SS protein K first SAM-like domain-containing protein</fullName>
    </recommendedName>
</protein>
<evidence type="ECO:0000256" key="5">
    <source>
        <dbReference type="ARBA" id="ARBA00022519"/>
    </source>
</evidence>
<name>A0A7V6CE57_9BACT</name>
<keyword evidence="9 10" id="KW-0472">Membrane</keyword>
<feature type="transmembrane region" description="Helical" evidence="10">
    <location>
        <begin position="12"/>
        <end position="33"/>
    </location>
</feature>
<dbReference type="Pfam" id="PF21687">
    <property type="entry name" value="T2SSK_1st"/>
    <property type="match status" value="1"/>
</dbReference>
<evidence type="ECO:0000256" key="8">
    <source>
        <dbReference type="ARBA" id="ARBA00022989"/>
    </source>
</evidence>
<dbReference type="InterPro" id="IPR049031">
    <property type="entry name" value="T2SSK_SAM-like_1st"/>
</dbReference>
<dbReference type="AlphaFoldDB" id="A0A7V6CE57"/>
<evidence type="ECO:0000256" key="9">
    <source>
        <dbReference type="ARBA" id="ARBA00023136"/>
    </source>
</evidence>
<dbReference type="InterPro" id="IPR005628">
    <property type="entry name" value="GspK"/>
</dbReference>
<evidence type="ECO:0000256" key="7">
    <source>
        <dbReference type="ARBA" id="ARBA00022927"/>
    </source>
</evidence>
<dbReference type="GO" id="GO:0009306">
    <property type="term" value="P:protein secretion"/>
    <property type="evidence" value="ECO:0007669"/>
    <property type="project" value="InterPro"/>
</dbReference>
<evidence type="ECO:0000313" key="12">
    <source>
        <dbReference type="EMBL" id="HHQ16518.1"/>
    </source>
</evidence>
<evidence type="ECO:0000256" key="6">
    <source>
        <dbReference type="ARBA" id="ARBA00022692"/>
    </source>
</evidence>
<keyword evidence="3" id="KW-0813">Transport</keyword>
<evidence type="ECO:0000256" key="10">
    <source>
        <dbReference type="SAM" id="Phobius"/>
    </source>
</evidence>
<keyword evidence="7" id="KW-0653">Protein transport</keyword>
<keyword evidence="5" id="KW-0997">Cell inner membrane</keyword>
<dbReference type="EMBL" id="DRWR01000114">
    <property type="protein sequence ID" value="HHQ16518.1"/>
    <property type="molecule type" value="Genomic_DNA"/>
</dbReference>
<keyword evidence="8 10" id="KW-1133">Transmembrane helix</keyword>
<dbReference type="PANTHER" id="PTHR38831:SF2">
    <property type="entry name" value="TYPE II SECRETION SYSTEM PROTEIN K"/>
    <property type="match status" value="1"/>
</dbReference>
<dbReference type="PANTHER" id="PTHR38831">
    <property type="entry name" value="TYPE II SECRETION SYSTEM PROTEIN K"/>
    <property type="match status" value="1"/>
</dbReference>
<organism evidence="12">
    <name type="scientific">Thermodesulfobacterium geofontis</name>
    <dbReference type="NCBI Taxonomy" id="1295609"/>
    <lineage>
        <taxon>Bacteria</taxon>
        <taxon>Pseudomonadati</taxon>
        <taxon>Thermodesulfobacteriota</taxon>
        <taxon>Thermodesulfobacteria</taxon>
        <taxon>Thermodesulfobacteriales</taxon>
        <taxon>Thermodesulfobacteriaceae</taxon>
        <taxon>Thermodesulfobacterium</taxon>
    </lineage>
</organism>
<comment type="caution">
    <text evidence="12">The sequence shown here is derived from an EMBL/GenBank/DDBJ whole genome shotgun (WGS) entry which is preliminary data.</text>
</comment>
<dbReference type="SUPFAM" id="SSF158544">
    <property type="entry name" value="GspK insert domain-like"/>
    <property type="match status" value="1"/>
</dbReference>
<reference evidence="12" key="1">
    <citation type="journal article" date="2020" name="mSystems">
        <title>Genome- and Community-Level Interaction Insights into Carbon Utilization and Element Cycling Functions of Hydrothermarchaeota in Hydrothermal Sediment.</title>
        <authorList>
            <person name="Zhou Z."/>
            <person name="Liu Y."/>
            <person name="Xu W."/>
            <person name="Pan J."/>
            <person name="Luo Z.H."/>
            <person name="Li M."/>
        </authorList>
    </citation>
    <scope>NUCLEOTIDE SEQUENCE [LARGE SCALE GENOMIC DNA]</scope>
    <source>
        <strain evidence="12">SpSt-106</strain>
    </source>
</reference>
<evidence type="ECO:0000256" key="1">
    <source>
        <dbReference type="ARBA" id="ARBA00004533"/>
    </source>
</evidence>
<dbReference type="GO" id="GO:0005886">
    <property type="term" value="C:plasma membrane"/>
    <property type="evidence" value="ECO:0007669"/>
    <property type="project" value="UniProtKB-SubCell"/>
</dbReference>
<comment type="similarity">
    <text evidence="2">Belongs to the GSP K family.</text>
</comment>
<evidence type="ECO:0000256" key="3">
    <source>
        <dbReference type="ARBA" id="ARBA00022448"/>
    </source>
</evidence>
<sequence>MKEVKKKKGSATLITILVTAVILTVAIGFNWYVREYLRFAEVVKKKSEAMLKAYSTFDIVNFLILTGTLTEREIKTPKLEGIFEKEILPINGESFKIIYDDIEISIQDSNGLISLQSIDEDALKRLIKNKGFDNPEAFIDRFYDWIDTDDLKRIFGAEKVDYIIEGYTPRNYPLQYKSELCLIKDFKDACKEIEPYLTLLPQSGFNPNTAPDDLLKAVLEIDDKDLQKIKDFLKIKPFQKDEELYATIGKIVVLAEDFSYKPSGFFEIKVKVMEGEDSIYSIYSGIVLRGNKYSPYIIPFWIEE</sequence>
<keyword evidence="4" id="KW-1003">Cell membrane</keyword>
<dbReference type="InterPro" id="IPR038072">
    <property type="entry name" value="GspK_central_sf"/>
</dbReference>
<evidence type="ECO:0000259" key="11">
    <source>
        <dbReference type="Pfam" id="PF21687"/>
    </source>
</evidence>
<evidence type="ECO:0000256" key="2">
    <source>
        <dbReference type="ARBA" id="ARBA00007246"/>
    </source>
</evidence>
<gene>
    <name evidence="12" type="ORF">ENM15_06885</name>
</gene>
<comment type="subcellular location">
    <subcellularLocation>
        <location evidence="1">Cell inner membrane</location>
    </subcellularLocation>
</comment>
<proteinExistence type="inferred from homology"/>